<name>A0A4D5RK76_IXOSC</name>
<dbReference type="Gene3D" id="3.30.420.210">
    <property type="entry name" value="SEP domain"/>
    <property type="match status" value="1"/>
</dbReference>
<evidence type="ECO:0000259" key="3">
    <source>
        <dbReference type="PROSITE" id="PS51399"/>
    </source>
</evidence>
<evidence type="ECO:0000259" key="2">
    <source>
        <dbReference type="PROSITE" id="PS50033"/>
    </source>
</evidence>
<dbReference type="Pfam" id="PF14555">
    <property type="entry name" value="UBA_4"/>
    <property type="match status" value="1"/>
</dbReference>
<protein>
    <submittedName>
        <fullName evidence="4">Protein tyrosine phosphatase shp1/cofactor for p97 atpase-mediated vesicle membrane fusion</fullName>
    </submittedName>
</protein>
<dbReference type="SUPFAM" id="SSF46934">
    <property type="entry name" value="UBA-like"/>
    <property type="match status" value="1"/>
</dbReference>
<accession>A0A4D5RK76</accession>
<dbReference type="FunFam" id="3.10.20.90:FF:000093">
    <property type="entry name" value="NSFL1 (P97) cofactor (P47)"/>
    <property type="match status" value="1"/>
</dbReference>
<dbReference type="VEuPathDB" id="VectorBase:ISCW017698"/>
<dbReference type="PANTHER" id="PTHR23333:SF20">
    <property type="entry name" value="NSFL1 COFACTOR P47"/>
    <property type="match status" value="1"/>
</dbReference>
<dbReference type="FunFam" id="3.30.420.210:FF:000002">
    <property type="entry name" value="UBX domain-containing protein 1"/>
    <property type="match status" value="1"/>
</dbReference>
<reference evidence="4" key="1">
    <citation type="submission" date="2019-04" db="EMBL/GenBank/DDBJ databases">
        <title>An insight into the mialome of Ixodes scapularis.</title>
        <authorList>
            <person name="Ribeiro J.M."/>
            <person name="Mather T.N."/>
            <person name="Karim S."/>
        </authorList>
    </citation>
    <scope>NUCLEOTIDE SEQUENCE</scope>
</reference>
<organism evidence="4">
    <name type="scientific">Ixodes scapularis</name>
    <name type="common">Black-legged tick</name>
    <name type="synonym">Deer tick</name>
    <dbReference type="NCBI Taxonomy" id="6945"/>
    <lineage>
        <taxon>Eukaryota</taxon>
        <taxon>Metazoa</taxon>
        <taxon>Ecdysozoa</taxon>
        <taxon>Arthropoda</taxon>
        <taxon>Chelicerata</taxon>
        <taxon>Arachnida</taxon>
        <taxon>Acari</taxon>
        <taxon>Parasitiformes</taxon>
        <taxon>Ixodida</taxon>
        <taxon>Ixodoidea</taxon>
        <taxon>Ixodidae</taxon>
        <taxon>Ixodinae</taxon>
        <taxon>Ixodes</taxon>
    </lineage>
</organism>
<feature type="region of interest" description="Disordered" evidence="1">
    <location>
        <begin position="46"/>
        <end position="101"/>
    </location>
</feature>
<dbReference type="Pfam" id="PF08059">
    <property type="entry name" value="SEP"/>
    <property type="match status" value="1"/>
</dbReference>
<dbReference type="CDD" id="cd14348">
    <property type="entry name" value="UBA_p47"/>
    <property type="match status" value="1"/>
</dbReference>
<dbReference type="InterPro" id="IPR029071">
    <property type="entry name" value="Ubiquitin-like_domsf"/>
</dbReference>
<dbReference type="GO" id="GO:0043161">
    <property type="term" value="P:proteasome-mediated ubiquitin-dependent protein catabolic process"/>
    <property type="evidence" value="ECO:0007669"/>
    <property type="project" value="UniProtKB-ARBA"/>
</dbReference>
<dbReference type="InterPro" id="IPR036241">
    <property type="entry name" value="NSFL1C_SEP_dom_sf"/>
</dbReference>
<dbReference type="Gene3D" id="1.10.8.10">
    <property type="entry name" value="DNA helicase RuvA subunit, C-terminal domain"/>
    <property type="match status" value="1"/>
</dbReference>
<dbReference type="OrthoDB" id="25887at2759"/>
<dbReference type="SMART" id="SM00553">
    <property type="entry name" value="SEP"/>
    <property type="match status" value="1"/>
</dbReference>
<dbReference type="Pfam" id="PF00789">
    <property type="entry name" value="UBX"/>
    <property type="match status" value="1"/>
</dbReference>
<dbReference type="InterPro" id="IPR009060">
    <property type="entry name" value="UBA-like_sf"/>
</dbReference>
<evidence type="ECO:0000313" key="4">
    <source>
        <dbReference type="EMBL" id="MOY37081.1"/>
    </source>
</evidence>
<dbReference type="SUPFAM" id="SSF102848">
    <property type="entry name" value="NSFL1 (p97 ATPase) cofactor p47, SEP domain"/>
    <property type="match status" value="1"/>
</dbReference>
<evidence type="ECO:0000256" key="1">
    <source>
        <dbReference type="SAM" id="MobiDB-lite"/>
    </source>
</evidence>
<dbReference type="SUPFAM" id="SSF54236">
    <property type="entry name" value="Ubiquitin-like"/>
    <property type="match status" value="1"/>
</dbReference>
<feature type="non-terminal residue" evidence="4">
    <location>
        <position position="382"/>
    </location>
</feature>
<dbReference type="EMBL" id="GHJT01003110">
    <property type="protein sequence ID" value="MOY37081.1"/>
    <property type="molecule type" value="Transcribed_RNA"/>
</dbReference>
<feature type="domain" description="SEP" evidence="3">
    <location>
        <begin position="192"/>
        <end position="257"/>
    </location>
</feature>
<dbReference type="PANTHER" id="PTHR23333">
    <property type="entry name" value="UBX DOMAIN CONTAINING PROTEIN"/>
    <property type="match status" value="1"/>
</dbReference>
<dbReference type="VEuPathDB" id="VectorBase:ISCP_011442"/>
<feature type="compositionally biased region" description="Polar residues" evidence="1">
    <location>
        <begin position="62"/>
        <end position="73"/>
    </location>
</feature>
<dbReference type="VEuPathDB" id="VectorBase:ISCI017698"/>
<dbReference type="InterPro" id="IPR012989">
    <property type="entry name" value="SEP_domain"/>
</dbReference>
<dbReference type="InterPro" id="IPR001012">
    <property type="entry name" value="UBX_dom"/>
</dbReference>
<dbReference type="PROSITE" id="PS50033">
    <property type="entry name" value="UBX"/>
    <property type="match status" value="1"/>
</dbReference>
<feature type="domain" description="UBX" evidence="2">
    <location>
        <begin position="303"/>
        <end position="380"/>
    </location>
</feature>
<dbReference type="PROSITE" id="PS51399">
    <property type="entry name" value="SEP"/>
    <property type="match status" value="1"/>
</dbReference>
<dbReference type="Gene3D" id="3.10.20.90">
    <property type="entry name" value="Phosphatidylinositol 3-kinase Catalytic Subunit, Chain A, domain 1"/>
    <property type="match status" value="1"/>
</dbReference>
<dbReference type="FunFam" id="1.10.8.10:FF:000020">
    <property type="entry name" value="NSFL1 (p97) cofactor (p47)"/>
    <property type="match status" value="1"/>
</dbReference>
<sequence>MADCEEHSDQIAQFCGVTGVESARAKLYLESAAWDLQLALASFYEETDESLERPSSRDPSPVNLQAPTRTSPTPERPKAPPRSSRIAGLADLTKDESGNEEEGQAFYAGGSERSGQQVLGPGKKQKDNFVVEVFKAAKKHGAQVLDPAAEPAEQRSSRNWFHGAGYRLGCTENDTEVVASGPAAAGATAPAPVVRVLKMWQDGFSMDDGPLQAYDDPGSREFLMAIRQGEIPRELVQQARGAEVSLNMEDHRHEQFVAPRRGKMAFVGEGHRLGSMTPNVIRPSASVQENAEQTAQQAIPVDESQPSTTIQIRLSDGSRLMARLNHSHTVGDIRKYIVAARPEYEASTFTLLMTFPNKELTDDKASLKDANLLNAVIVQRIK</sequence>
<proteinExistence type="predicted"/>
<dbReference type="SMART" id="SM00166">
    <property type="entry name" value="UBX"/>
    <property type="match status" value="1"/>
</dbReference>
<dbReference type="AlphaFoldDB" id="A0A4D5RK76"/>